<dbReference type="NCBIfam" id="TIGR00167">
    <property type="entry name" value="cbbA"/>
    <property type="match status" value="1"/>
</dbReference>
<feature type="binding site" evidence="3">
    <location>
        <position position="178"/>
    </location>
    <ligand>
        <name>Zn(2+)</name>
        <dbReference type="ChEBI" id="CHEBI:29105"/>
        <label>1</label>
        <note>catalytic</note>
    </ligand>
</feature>
<organism evidence="4 5">
    <name type="scientific">Dendrosporobacter quercicolus</name>
    <dbReference type="NCBI Taxonomy" id="146817"/>
    <lineage>
        <taxon>Bacteria</taxon>
        <taxon>Bacillati</taxon>
        <taxon>Bacillota</taxon>
        <taxon>Negativicutes</taxon>
        <taxon>Selenomonadales</taxon>
        <taxon>Sporomusaceae</taxon>
        <taxon>Dendrosporobacter</taxon>
    </lineage>
</organism>
<dbReference type="InterPro" id="IPR013785">
    <property type="entry name" value="Aldolase_TIM"/>
</dbReference>
<protein>
    <submittedName>
        <fullName evidence="4">Fructose-bisphosphate aldolase, class II</fullName>
    </submittedName>
</protein>
<dbReference type="PANTHER" id="PTHR30304">
    <property type="entry name" value="D-TAGATOSE-1,6-BISPHOSPHATE ALDOLASE"/>
    <property type="match status" value="1"/>
</dbReference>
<dbReference type="SUPFAM" id="SSF51569">
    <property type="entry name" value="Aldolase"/>
    <property type="match status" value="1"/>
</dbReference>
<dbReference type="GO" id="GO:0009025">
    <property type="term" value="F:tagatose-bisphosphate aldolase activity"/>
    <property type="evidence" value="ECO:0007669"/>
    <property type="project" value="TreeGrafter"/>
</dbReference>
<evidence type="ECO:0000256" key="2">
    <source>
        <dbReference type="PIRSR" id="PIRSR001359-2"/>
    </source>
</evidence>
<accession>A0A1G9W7M1</accession>
<evidence type="ECO:0000256" key="3">
    <source>
        <dbReference type="PIRSR" id="PIRSR001359-3"/>
    </source>
</evidence>
<reference evidence="4 5" key="1">
    <citation type="submission" date="2016-10" db="EMBL/GenBank/DDBJ databases">
        <authorList>
            <person name="de Groot N.N."/>
        </authorList>
    </citation>
    <scope>NUCLEOTIDE SEQUENCE [LARGE SCALE GENOMIC DNA]</scope>
    <source>
        <strain evidence="4 5">DSM 1736</strain>
    </source>
</reference>
<feature type="binding site" evidence="3">
    <location>
        <position position="133"/>
    </location>
    <ligand>
        <name>Zn(2+)</name>
        <dbReference type="ChEBI" id="CHEBI:29105"/>
        <label>2</label>
    </ligand>
</feature>
<dbReference type="InterPro" id="IPR000771">
    <property type="entry name" value="FBA_II"/>
</dbReference>
<proteinExistence type="predicted"/>
<dbReference type="RefSeq" id="WP_092074180.1">
    <property type="nucleotide sequence ID" value="NZ_FNHB01000007.1"/>
</dbReference>
<dbReference type="Gene3D" id="3.20.20.70">
    <property type="entry name" value="Aldolase class I"/>
    <property type="match status" value="1"/>
</dbReference>
<evidence type="ECO:0000313" key="5">
    <source>
        <dbReference type="Proteomes" id="UP000214880"/>
    </source>
</evidence>
<sequence length="278" mass="30500">MMVNLAQLLPDARRKRYAIGSFNVYNYETIRGVIEANNELGYPAIVAFGENYLTNMTVDEVFALVDAMSKRVKIPLALHLDHCKSFDHIVQAIKAGFTSVMYDGSSLPFEENIKQTAQIAAIAHAANVSVEAELGALAGGEFSNEESGEEIYTNPEQAARFVAETKVDALAVSIGTVHGMYKGTPKVDVEILKKIAAQVDLPLVLHGGSGTPEEIVKRCIRNGIAKINVNTEISLYTIEKVKELLQSGKAYHLSQLACKEVDYVKEVVKKYSTMFRAI</sequence>
<feature type="active site" description="Proton donor" evidence="1">
    <location>
        <position position="81"/>
    </location>
</feature>
<dbReference type="PROSITE" id="PS00602">
    <property type="entry name" value="ALDOLASE_CLASS_II_1"/>
    <property type="match status" value="1"/>
</dbReference>
<feature type="binding site" evidence="3">
    <location>
        <position position="103"/>
    </location>
    <ligand>
        <name>Zn(2+)</name>
        <dbReference type="ChEBI" id="CHEBI:29105"/>
        <label>2</label>
    </ligand>
</feature>
<feature type="binding site" evidence="2">
    <location>
        <begin position="207"/>
        <end position="209"/>
    </location>
    <ligand>
        <name>dihydroxyacetone phosphate</name>
        <dbReference type="ChEBI" id="CHEBI:57642"/>
    </ligand>
</feature>
<feature type="binding site" evidence="3">
    <location>
        <position position="206"/>
    </location>
    <ligand>
        <name>Zn(2+)</name>
        <dbReference type="ChEBI" id="CHEBI:29105"/>
        <label>1</label>
        <note>catalytic</note>
    </ligand>
</feature>
<keyword evidence="5" id="KW-1185">Reference proteome</keyword>
<feature type="binding site" evidence="3">
    <location>
        <position position="82"/>
    </location>
    <ligand>
        <name>Zn(2+)</name>
        <dbReference type="ChEBI" id="CHEBI:29105"/>
        <label>1</label>
        <note>catalytic</note>
    </ligand>
</feature>
<dbReference type="Proteomes" id="UP000214880">
    <property type="component" value="Unassembled WGS sequence"/>
</dbReference>
<dbReference type="CDD" id="cd00947">
    <property type="entry name" value="TBP_aldolase_IIB"/>
    <property type="match status" value="1"/>
</dbReference>
<dbReference type="Pfam" id="PF01116">
    <property type="entry name" value="F_bP_aldolase"/>
    <property type="match status" value="1"/>
</dbReference>
<feature type="binding site" evidence="2">
    <location>
        <begin position="228"/>
        <end position="231"/>
    </location>
    <ligand>
        <name>dihydroxyacetone phosphate</name>
        <dbReference type="ChEBI" id="CHEBI:57642"/>
    </ligand>
</feature>
<feature type="binding site" evidence="2">
    <location>
        <position position="179"/>
    </location>
    <ligand>
        <name>dihydroxyacetone phosphate</name>
        <dbReference type="ChEBI" id="CHEBI:57642"/>
    </ligand>
</feature>
<keyword evidence="3" id="KW-0479">Metal-binding</keyword>
<dbReference type="STRING" id="146817.SAMN04488502_107147"/>
<gene>
    <name evidence="4" type="ORF">SAMN04488502_107147</name>
</gene>
<keyword evidence="3" id="KW-0862">Zinc</keyword>
<dbReference type="GO" id="GO:0005829">
    <property type="term" value="C:cytosol"/>
    <property type="evidence" value="ECO:0007669"/>
    <property type="project" value="TreeGrafter"/>
</dbReference>
<dbReference type="AlphaFoldDB" id="A0A1G9W7M1"/>
<dbReference type="GO" id="GO:0005975">
    <property type="term" value="P:carbohydrate metabolic process"/>
    <property type="evidence" value="ECO:0007669"/>
    <property type="project" value="InterPro"/>
</dbReference>
<dbReference type="GO" id="GO:0008270">
    <property type="term" value="F:zinc ion binding"/>
    <property type="evidence" value="ECO:0007669"/>
    <property type="project" value="InterPro"/>
</dbReference>
<comment type="cofactor">
    <cofactor evidence="3">
        <name>Zn(2+)</name>
        <dbReference type="ChEBI" id="CHEBI:29105"/>
    </cofactor>
    <text evidence="3">Binds 2 Zn(2+) ions per subunit. One is catalytic and the other provides a structural contribution.</text>
</comment>
<name>A0A1G9W7M1_9FIRM</name>
<evidence type="ECO:0000256" key="1">
    <source>
        <dbReference type="PIRSR" id="PIRSR001359-1"/>
    </source>
</evidence>
<dbReference type="OrthoDB" id="9803995at2"/>
<dbReference type="PIRSF" id="PIRSF001359">
    <property type="entry name" value="F_bP_aldolase_II"/>
    <property type="match status" value="1"/>
</dbReference>
<dbReference type="PANTHER" id="PTHR30304:SF0">
    <property type="entry name" value="D-TAGATOSE-1,6-BISPHOSPHATE ALDOLASE SUBUNIT GATY-RELATED"/>
    <property type="match status" value="1"/>
</dbReference>
<dbReference type="EMBL" id="FNHB01000007">
    <property type="protein sequence ID" value="SDM80518.1"/>
    <property type="molecule type" value="Genomic_DNA"/>
</dbReference>
<dbReference type="InterPro" id="IPR050246">
    <property type="entry name" value="Class_II_FBP_aldolase"/>
</dbReference>
<evidence type="ECO:0000313" key="4">
    <source>
        <dbReference type="EMBL" id="SDM80518.1"/>
    </source>
</evidence>